<dbReference type="NCBIfam" id="TIGR03725">
    <property type="entry name" value="T6A_YeaZ"/>
    <property type="match status" value="1"/>
</dbReference>
<dbReference type="OrthoDB" id="9784166at2"/>
<dbReference type="InterPro" id="IPR022496">
    <property type="entry name" value="T6A_TsaB"/>
</dbReference>
<dbReference type="PATRIC" id="fig|360411.5.peg.3029"/>
<dbReference type="SUPFAM" id="SSF53067">
    <property type="entry name" value="Actin-like ATPase domain"/>
    <property type="match status" value="2"/>
</dbReference>
<dbReference type="Proteomes" id="UP000050514">
    <property type="component" value="Unassembled WGS sequence"/>
</dbReference>
<dbReference type="PANTHER" id="PTHR11735:SF11">
    <property type="entry name" value="TRNA THREONYLCARBAMOYLADENOSINE BIOSYNTHESIS PROTEIN TSAB"/>
    <property type="match status" value="1"/>
</dbReference>
<evidence type="ECO:0000313" key="2">
    <source>
        <dbReference type="EMBL" id="KPL75457.1"/>
    </source>
</evidence>
<dbReference type="AlphaFoldDB" id="A0A0P6XS97"/>
<protein>
    <recommendedName>
        <fullName evidence="1">Gcp-like domain-containing protein</fullName>
    </recommendedName>
</protein>
<evidence type="ECO:0000259" key="1">
    <source>
        <dbReference type="Pfam" id="PF00814"/>
    </source>
</evidence>
<comment type="caution">
    <text evidence="2">The sequence shown here is derived from an EMBL/GenBank/DDBJ whole genome shotgun (WGS) entry which is preliminary data.</text>
</comment>
<dbReference type="GO" id="GO:0005829">
    <property type="term" value="C:cytosol"/>
    <property type="evidence" value="ECO:0007669"/>
    <property type="project" value="TreeGrafter"/>
</dbReference>
<dbReference type="InterPro" id="IPR043129">
    <property type="entry name" value="ATPase_NBD"/>
</dbReference>
<dbReference type="RefSeq" id="WP_061914178.1">
    <property type="nucleotide sequence ID" value="NZ_DF967971.1"/>
</dbReference>
<gene>
    <name evidence="2" type="ORF">AC812_09320</name>
</gene>
<dbReference type="InterPro" id="IPR000905">
    <property type="entry name" value="Gcp-like_dom"/>
</dbReference>
<dbReference type="CDD" id="cd24032">
    <property type="entry name" value="ASKHA_NBD_TsaB"/>
    <property type="match status" value="1"/>
</dbReference>
<dbReference type="PANTHER" id="PTHR11735">
    <property type="entry name" value="TRNA N6-ADENOSINE THREONYLCARBAMOYLTRANSFERASE"/>
    <property type="match status" value="1"/>
</dbReference>
<name>A0A0P6XS97_9CHLR</name>
<keyword evidence="3" id="KW-1185">Reference proteome</keyword>
<dbReference type="STRING" id="360411.AC812_09320"/>
<reference evidence="2 3" key="1">
    <citation type="submission" date="2015-07" db="EMBL/GenBank/DDBJ databases">
        <title>Draft genome of Bellilinea caldifistulae DSM 17877.</title>
        <authorList>
            <person name="Hemp J."/>
            <person name="Ward L.M."/>
            <person name="Pace L.A."/>
            <person name="Fischer W.W."/>
        </authorList>
    </citation>
    <scope>NUCLEOTIDE SEQUENCE [LARGE SCALE GENOMIC DNA]</scope>
    <source>
        <strain evidence="2 3">GOMI-1</strain>
    </source>
</reference>
<evidence type="ECO:0000313" key="3">
    <source>
        <dbReference type="Proteomes" id="UP000050514"/>
    </source>
</evidence>
<proteinExistence type="predicted"/>
<dbReference type="EMBL" id="LGHJ01000014">
    <property type="protein sequence ID" value="KPL75457.1"/>
    <property type="molecule type" value="Genomic_DNA"/>
</dbReference>
<dbReference type="Gene3D" id="3.30.420.40">
    <property type="match status" value="2"/>
</dbReference>
<dbReference type="Pfam" id="PF00814">
    <property type="entry name" value="TsaD"/>
    <property type="match status" value="1"/>
</dbReference>
<dbReference type="GO" id="GO:0002949">
    <property type="term" value="P:tRNA threonylcarbamoyladenosine modification"/>
    <property type="evidence" value="ECO:0007669"/>
    <property type="project" value="InterPro"/>
</dbReference>
<accession>A0A0P6XS97</accession>
<organism evidence="2 3">
    <name type="scientific">Bellilinea caldifistulae</name>
    <dbReference type="NCBI Taxonomy" id="360411"/>
    <lineage>
        <taxon>Bacteria</taxon>
        <taxon>Bacillati</taxon>
        <taxon>Chloroflexota</taxon>
        <taxon>Anaerolineae</taxon>
        <taxon>Anaerolineales</taxon>
        <taxon>Anaerolineaceae</taxon>
        <taxon>Bellilinea</taxon>
    </lineage>
</organism>
<sequence>MLLALDTSTQYAGVALYEGAQVIAESIWRTQNHHTVEVAPALQDLMNRCGVRTADLKAIGVALGPGSFTSLRIGLAIAKGMALALKIPLIGIPTFEILTAAQPVQDLPLVVALQAGRGRLAVGWYQSKAHRWESQSEPKVMSVEELAQTIETPTLVCGELSAAERVVLARKRRLVVLASPAASLRRPSYLAELAWKRWRTNKVDDPIRLAPIYLSTAEGVTV</sequence>
<feature type="domain" description="Gcp-like" evidence="1">
    <location>
        <begin position="30"/>
        <end position="148"/>
    </location>
</feature>